<proteinExistence type="predicted"/>
<accession>A0ABX7LQW9</accession>
<evidence type="ECO:0000313" key="2">
    <source>
        <dbReference type="Proteomes" id="UP000662957"/>
    </source>
</evidence>
<dbReference type="EMBL" id="CP070968">
    <property type="protein sequence ID" value="QSF55220.1"/>
    <property type="molecule type" value="Genomic_DNA"/>
</dbReference>
<dbReference type="RefSeq" id="WP_205682598.1">
    <property type="nucleotide sequence ID" value="NZ_CP070968.1"/>
</dbReference>
<reference evidence="1 2" key="1">
    <citation type="submission" date="2021-02" db="EMBL/GenBank/DDBJ databases">
        <title>Brevundimonas sp. CS1 genome sequence.</title>
        <authorList>
            <person name="Lee K."/>
            <person name="Choi Y.-J."/>
            <person name="Son H.-R."/>
        </authorList>
    </citation>
    <scope>NUCLEOTIDE SEQUENCE [LARGE SCALE GENOMIC DNA]</scope>
    <source>
        <strain evidence="1 2">CS1</strain>
    </source>
</reference>
<sequence length="363" mass="41182">MTIEAYVKSKQIALGRTIAPRRKVYLDLMYWIIVRDAALGLRQDAPALKLLHLLRRGVRQGALVCPIADNIFLELMKQPYSEDRRIGTARLCDELSLGVSLMVWDRRVGAEIYAAFHRLLERSGELYEMAEIVWTRAALVLGETHPVIDTLDPTQLLDLQRRWIDELWDTPLLRLIEIIGNQPRPIDPYVALSSETNINRDLHADEITSFERAYEIELRGAIRVCGTLAADALCAMAEKDGVERPHPDDAEKWTTLKNIGLNTLLGAFNAGMGQRVVRTLHIETSLHAAMRVDKARRFKPNDFYDFRHAAAALGYCDTFLTERPLHDLVRRKQLDLLALNDCHVVSDLEEAVEAIRALTRAGD</sequence>
<dbReference type="Proteomes" id="UP000662957">
    <property type="component" value="Chromosome"/>
</dbReference>
<name>A0ABX7LQW9_9CAUL</name>
<gene>
    <name evidence="1" type="ORF">JX001_05310</name>
</gene>
<evidence type="ECO:0000313" key="1">
    <source>
        <dbReference type="EMBL" id="QSF55220.1"/>
    </source>
</evidence>
<keyword evidence="2" id="KW-1185">Reference proteome</keyword>
<protein>
    <submittedName>
        <fullName evidence="1">Uncharacterized protein</fullName>
    </submittedName>
</protein>
<organism evidence="1 2">
    <name type="scientific">Brevundimonas fontaquae</name>
    <dbReference type="NCBI Taxonomy" id="2813778"/>
    <lineage>
        <taxon>Bacteria</taxon>
        <taxon>Pseudomonadati</taxon>
        <taxon>Pseudomonadota</taxon>
        <taxon>Alphaproteobacteria</taxon>
        <taxon>Caulobacterales</taxon>
        <taxon>Caulobacteraceae</taxon>
        <taxon>Brevundimonas</taxon>
    </lineage>
</organism>